<evidence type="ECO:0000259" key="2">
    <source>
        <dbReference type="Pfam" id="PF04773"/>
    </source>
</evidence>
<dbReference type="InterPro" id="IPR006860">
    <property type="entry name" value="FecR"/>
</dbReference>
<feature type="transmembrane region" description="Helical" evidence="1">
    <location>
        <begin position="75"/>
        <end position="93"/>
    </location>
</feature>
<dbReference type="PANTHER" id="PTHR30273:SF2">
    <property type="entry name" value="PROTEIN FECR"/>
    <property type="match status" value="1"/>
</dbReference>
<dbReference type="AlphaFoldDB" id="A0A829X5J2"/>
<evidence type="ECO:0000313" key="4">
    <source>
        <dbReference type="EMBL" id="GEM15846.1"/>
    </source>
</evidence>
<dbReference type="RefSeq" id="WP_172491906.1">
    <property type="nucleotide sequence ID" value="NZ_BARJ01000002.1"/>
</dbReference>
<feature type="domain" description="FecR protein" evidence="2">
    <location>
        <begin position="106"/>
        <end position="194"/>
    </location>
</feature>
<feature type="domain" description="FecR N-terminal" evidence="3">
    <location>
        <begin position="9"/>
        <end position="47"/>
    </location>
</feature>
<dbReference type="Pfam" id="PF16220">
    <property type="entry name" value="DUF4880"/>
    <property type="match status" value="1"/>
</dbReference>
<proteinExistence type="predicted"/>
<sequence length="310" mass="34130">MGDYRSAEEAAAGWYIALREDSDDPELKRAFEAWLAQDPEHRQAWEDTNVTARLMAAVPVVQHGEVQRGRRHRRWYVPMGGLAAACLAIMFLVPDVMLRLRADYYAPPGMTRDIRLADGSKVVLAPRTALAVHVTSRERRIELLRGEAYFVVQHDVTRPFSVTAGPVTTTDIGTEFDARTDGADTTVAVKEGEVHVSARSGVPFERDLRAGNWAHVGTTQALTGSQSPDMVALWRSGTLIARDSTIGEMVAALQPWTRARIVVAHGSLTEKRVTGSYDLHHPKESLALIVRPYGGEVASFSPWLAIVTGH</sequence>
<name>A0A829X5J2_GLUOY</name>
<keyword evidence="4" id="KW-0808">Transferase</keyword>
<dbReference type="InterPro" id="IPR032623">
    <property type="entry name" value="FecR_N"/>
</dbReference>
<dbReference type="PANTHER" id="PTHR30273">
    <property type="entry name" value="PERIPLASMIC SIGNAL SENSOR AND SIGMA FACTOR ACTIVATOR FECR-RELATED"/>
    <property type="match status" value="1"/>
</dbReference>
<dbReference type="Pfam" id="PF04773">
    <property type="entry name" value="FecR"/>
    <property type="match status" value="1"/>
</dbReference>
<keyword evidence="4" id="KW-0418">Kinase</keyword>
<dbReference type="GO" id="GO:0016301">
    <property type="term" value="F:kinase activity"/>
    <property type="evidence" value="ECO:0007669"/>
    <property type="project" value="UniProtKB-KW"/>
</dbReference>
<gene>
    <name evidence="4" type="ORF">NBRC3293_0343</name>
</gene>
<keyword evidence="1" id="KW-1133">Transmembrane helix</keyword>
<dbReference type="PIRSF" id="PIRSF018266">
    <property type="entry name" value="FecR"/>
    <property type="match status" value="1"/>
</dbReference>
<keyword evidence="1" id="KW-0472">Membrane</keyword>
<dbReference type="Proteomes" id="UP000484858">
    <property type="component" value="Unassembled WGS sequence"/>
</dbReference>
<dbReference type="InterPro" id="IPR012373">
    <property type="entry name" value="Ferrdict_sens_TM"/>
</dbReference>
<comment type="caution">
    <text evidence="4">The sequence shown here is derived from an EMBL/GenBank/DDBJ whole genome shotgun (WGS) entry which is preliminary data.</text>
</comment>
<dbReference type="Gene3D" id="2.60.120.1440">
    <property type="match status" value="1"/>
</dbReference>
<organism evidence="4 5">
    <name type="scientific">Gluconobacter oxydans NBRC 3293</name>
    <dbReference type="NCBI Taxonomy" id="1315969"/>
    <lineage>
        <taxon>Bacteria</taxon>
        <taxon>Pseudomonadati</taxon>
        <taxon>Pseudomonadota</taxon>
        <taxon>Alphaproteobacteria</taxon>
        <taxon>Acetobacterales</taxon>
        <taxon>Acetobacteraceae</taxon>
        <taxon>Gluconobacter</taxon>
    </lineage>
</organism>
<protein>
    <submittedName>
        <fullName evidence="4">Two component sensor histidine kinase FecR/PupR</fullName>
    </submittedName>
</protein>
<keyword evidence="1" id="KW-0812">Transmembrane</keyword>
<evidence type="ECO:0000259" key="3">
    <source>
        <dbReference type="Pfam" id="PF16220"/>
    </source>
</evidence>
<accession>A0A829X5J2</accession>
<dbReference type="GO" id="GO:0016989">
    <property type="term" value="F:sigma factor antagonist activity"/>
    <property type="evidence" value="ECO:0007669"/>
    <property type="project" value="TreeGrafter"/>
</dbReference>
<evidence type="ECO:0000313" key="5">
    <source>
        <dbReference type="Proteomes" id="UP000484858"/>
    </source>
</evidence>
<dbReference type="EMBL" id="BARJ01000002">
    <property type="protein sequence ID" value="GEM15846.1"/>
    <property type="molecule type" value="Genomic_DNA"/>
</dbReference>
<reference evidence="4 5" key="1">
    <citation type="submission" date="2013-04" db="EMBL/GenBank/DDBJ databases">
        <title>Gluconobacter oxydans NBRC 3293 whole genome sequence.</title>
        <authorList>
            <person name="Matsutani M."/>
            <person name="Yakushi T."/>
            <person name="Matsushita K."/>
        </authorList>
    </citation>
    <scope>NUCLEOTIDE SEQUENCE [LARGE SCALE GENOMIC DNA]</scope>
    <source>
        <strain evidence="4 5">NBRC 3293</strain>
    </source>
</reference>
<evidence type="ECO:0000256" key="1">
    <source>
        <dbReference type="SAM" id="Phobius"/>
    </source>
</evidence>